<organism evidence="2 3">
    <name type="scientific">Novipirellula herctigrandis</name>
    <dbReference type="NCBI Taxonomy" id="2527986"/>
    <lineage>
        <taxon>Bacteria</taxon>
        <taxon>Pseudomonadati</taxon>
        <taxon>Planctomycetota</taxon>
        <taxon>Planctomycetia</taxon>
        <taxon>Pirellulales</taxon>
        <taxon>Pirellulaceae</taxon>
        <taxon>Novipirellula</taxon>
    </lineage>
</organism>
<evidence type="ECO:0000313" key="2">
    <source>
        <dbReference type="EMBL" id="TWT78953.1"/>
    </source>
</evidence>
<proteinExistence type="inferred from homology"/>
<reference evidence="2 3" key="1">
    <citation type="submission" date="2019-02" db="EMBL/GenBank/DDBJ databases">
        <title>Deep-cultivation of Planctomycetes and their phenomic and genomic characterization uncovers novel biology.</title>
        <authorList>
            <person name="Wiegand S."/>
            <person name="Jogler M."/>
            <person name="Boedeker C."/>
            <person name="Pinto D."/>
            <person name="Vollmers J."/>
            <person name="Rivas-Marin E."/>
            <person name="Kohn T."/>
            <person name="Peeters S.H."/>
            <person name="Heuer A."/>
            <person name="Rast P."/>
            <person name="Oberbeckmann S."/>
            <person name="Bunk B."/>
            <person name="Jeske O."/>
            <person name="Meyerdierks A."/>
            <person name="Storesund J.E."/>
            <person name="Kallscheuer N."/>
            <person name="Luecker S."/>
            <person name="Lage O.M."/>
            <person name="Pohl T."/>
            <person name="Merkel B.J."/>
            <person name="Hornburger P."/>
            <person name="Mueller R.-W."/>
            <person name="Bruemmer F."/>
            <person name="Labrenz M."/>
            <person name="Spormann A.M."/>
            <person name="Op Den Camp H."/>
            <person name="Overmann J."/>
            <person name="Amann R."/>
            <person name="Jetten M.S.M."/>
            <person name="Mascher T."/>
            <person name="Medema M.H."/>
            <person name="Devos D.P."/>
            <person name="Kaster A.-K."/>
            <person name="Ovreas L."/>
            <person name="Rohde M."/>
            <person name="Galperin M.Y."/>
            <person name="Jogler C."/>
        </authorList>
    </citation>
    <scope>NUCLEOTIDE SEQUENCE [LARGE SCALE GENOMIC DNA]</scope>
    <source>
        <strain evidence="2 3">CA13</strain>
    </source>
</reference>
<dbReference type="RefSeq" id="WP_419193816.1">
    <property type="nucleotide sequence ID" value="NZ_SJPJ01000001.1"/>
</dbReference>
<evidence type="ECO:0000256" key="1">
    <source>
        <dbReference type="ARBA" id="ARBA00007613"/>
    </source>
</evidence>
<dbReference type="EMBL" id="SJPJ01000001">
    <property type="protein sequence ID" value="TWT78953.1"/>
    <property type="molecule type" value="Genomic_DNA"/>
</dbReference>
<evidence type="ECO:0000313" key="3">
    <source>
        <dbReference type="Proteomes" id="UP000315010"/>
    </source>
</evidence>
<protein>
    <submittedName>
        <fullName evidence="2">Outer membrane efflux protein</fullName>
    </submittedName>
</protein>
<comment type="similarity">
    <text evidence="1">Belongs to the outer membrane factor (OMF) (TC 1.B.17) family.</text>
</comment>
<dbReference type="PANTHER" id="PTHR30203">
    <property type="entry name" value="OUTER MEMBRANE CATION EFFLUX PROTEIN"/>
    <property type="match status" value="1"/>
</dbReference>
<accession>A0A5C5YWM3</accession>
<sequence length="653" mass="72856">MTASGWRNGRSTATALALGFLLIVTVCTNLNAQSNFEAPVQSNLHVEKHVNTSVLGDPAISWEEVLAFESSQSFAPSDQILHSSVDLGLLDREDGFSTLNLPDGIVVPPSPAVDAANRSVRANGTCEGQSWMRDFQSRVESDQTPRWWVSDTSAGLLASDRPWWDEQVRHPLGPSSEPLHVGIAALTTNALRYSSYVRVVSADPAIRQSELVKESAAFDWQAFLETTYDDVNDPIGSTLTTGTDASRYRNRGWSVEAGLRRKNTFGGNLEAYQRLGREEDNSRFLVPNPQRATRLELQYTQPLLRGAGRAYNESQIVSARIQRNRSSDAVAGELQEHLVQVTEAYWELYQTRAKFLQRKKLLDSARSILANLEGRRDIDAVERQVLRAKTAVATRESEMLRAETRIRNWQSQLRLLVNDPALVHMGHRELMPIESPLYWQVQLSMSDSLHTALQNRPDISQAIRDAKNASVKLGVAQKDILPKLDLVASTYVAGLAAASDHGRAYENQFSDGRPSYSVGLQFEIPIGNRASKAQANRRQWELNQAMSQFSLTVEEALTSVEVAVREVQTSYLEVVAKHRSMQAAQNEANYLNDRWRVLPNENDSAAQLLENLLDAQERVADDEQGMVTAQVSYALALVRLKREMGTLLRVSCE</sequence>
<gene>
    <name evidence="2" type="ORF">CA13_03500</name>
</gene>
<dbReference type="Pfam" id="PF02321">
    <property type="entry name" value="OEP"/>
    <property type="match status" value="1"/>
</dbReference>
<comment type="caution">
    <text evidence="2">The sequence shown here is derived from an EMBL/GenBank/DDBJ whole genome shotgun (WGS) entry which is preliminary data.</text>
</comment>
<dbReference type="Proteomes" id="UP000315010">
    <property type="component" value="Unassembled WGS sequence"/>
</dbReference>
<name>A0A5C5YWM3_9BACT</name>
<dbReference type="GO" id="GO:0015562">
    <property type="term" value="F:efflux transmembrane transporter activity"/>
    <property type="evidence" value="ECO:0007669"/>
    <property type="project" value="InterPro"/>
</dbReference>
<dbReference type="Gene3D" id="1.20.1600.10">
    <property type="entry name" value="Outer membrane efflux proteins (OEP)"/>
    <property type="match status" value="1"/>
</dbReference>
<keyword evidence="3" id="KW-1185">Reference proteome</keyword>
<dbReference type="AlphaFoldDB" id="A0A5C5YWM3"/>
<dbReference type="InterPro" id="IPR003423">
    <property type="entry name" value="OMP_efflux"/>
</dbReference>
<dbReference type="InterPro" id="IPR010131">
    <property type="entry name" value="MdtP/NodT-like"/>
</dbReference>
<dbReference type="PANTHER" id="PTHR30203:SF33">
    <property type="entry name" value="BLR4455 PROTEIN"/>
    <property type="match status" value="1"/>
</dbReference>
<dbReference type="SUPFAM" id="SSF56954">
    <property type="entry name" value="Outer membrane efflux proteins (OEP)"/>
    <property type="match status" value="1"/>
</dbReference>